<dbReference type="Pfam" id="PF00005">
    <property type="entry name" value="ABC_tran"/>
    <property type="match status" value="1"/>
</dbReference>
<evidence type="ECO:0000313" key="6">
    <source>
        <dbReference type="EMBL" id="MES0836230.1"/>
    </source>
</evidence>
<proteinExistence type="inferred from homology"/>
<name>A0ABV1ZYQ3_9ACTN</name>
<sequence>MSLVAEGVTCRYGPQTVLDGVDLTVEPGRVLGLTGPSGSGKSSLARILTGLRSPDSGTVLADGRPVAARRGRMSGDLGLLHQSPRAATDPRMRLRGIIAQPLTARARGTGPGARGAGRKADEARRVAELARRVGLTGDLLDRRPDQVSAGQLQRACVARALAAAPRYLVCDEPTAMLDAASTATVAHLLTSLAEDGVGILAISHDHALLAAWAHDVVDLSRLGAPHTGHPAGRGASP</sequence>
<evidence type="ECO:0000313" key="7">
    <source>
        <dbReference type="Proteomes" id="UP001432401"/>
    </source>
</evidence>
<comment type="similarity">
    <text evidence="1">Belongs to the ABC transporter superfamily.</text>
</comment>
<keyword evidence="2" id="KW-0813">Transport</keyword>
<organism evidence="6 7">
    <name type="scientific">Nocardiopsis tropica</name>
    <dbReference type="NCBI Taxonomy" id="109330"/>
    <lineage>
        <taxon>Bacteria</taxon>
        <taxon>Bacillati</taxon>
        <taxon>Actinomycetota</taxon>
        <taxon>Actinomycetes</taxon>
        <taxon>Streptosporangiales</taxon>
        <taxon>Nocardiopsidaceae</taxon>
        <taxon>Nocardiopsis</taxon>
    </lineage>
</organism>
<dbReference type="GO" id="GO:0005524">
    <property type="term" value="F:ATP binding"/>
    <property type="evidence" value="ECO:0007669"/>
    <property type="project" value="UniProtKB-KW"/>
</dbReference>
<dbReference type="PROSITE" id="PS00211">
    <property type="entry name" value="ABC_TRANSPORTER_1"/>
    <property type="match status" value="1"/>
</dbReference>
<dbReference type="SUPFAM" id="SSF52540">
    <property type="entry name" value="P-loop containing nucleoside triphosphate hydrolases"/>
    <property type="match status" value="1"/>
</dbReference>
<keyword evidence="3" id="KW-0547">Nucleotide-binding</keyword>
<gene>
    <name evidence="6" type="ORF">ABUK86_20805</name>
</gene>
<dbReference type="PROSITE" id="PS50893">
    <property type="entry name" value="ABC_TRANSPORTER_2"/>
    <property type="match status" value="1"/>
</dbReference>
<evidence type="ECO:0000256" key="2">
    <source>
        <dbReference type="ARBA" id="ARBA00022448"/>
    </source>
</evidence>
<dbReference type="InterPro" id="IPR017871">
    <property type="entry name" value="ABC_transporter-like_CS"/>
</dbReference>
<protein>
    <submittedName>
        <fullName evidence="6">ATP-binding cassette domain-containing protein</fullName>
    </submittedName>
</protein>
<dbReference type="InterPro" id="IPR050319">
    <property type="entry name" value="ABC_transp_ATP-bind"/>
</dbReference>
<dbReference type="EMBL" id="JBEQNB010000011">
    <property type="protein sequence ID" value="MES0836230.1"/>
    <property type="molecule type" value="Genomic_DNA"/>
</dbReference>
<keyword evidence="4 6" id="KW-0067">ATP-binding</keyword>
<dbReference type="RefSeq" id="WP_344185285.1">
    <property type="nucleotide sequence ID" value="NZ_JBEQNA010000007.1"/>
</dbReference>
<keyword evidence="7" id="KW-1185">Reference proteome</keyword>
<reference evidence="6 7" key="1">
    <citation type="submission" date="2024-06" db="EMBL/GenBank/DDBJ databases">
        <authorList>
            <person name="Bataeva Y.V."/>
            <person name="Grigorian L.N."/>
            <person name="Solomentsev V.I."/>
        </authorList>
    </citation>
    <scope>NUCLEOTIDE SEQUENCE [LARGE SCALE GENOMIC DNA]</scope>
    <source>
        <strain evidence="7">SCPM-O-B-12605 (RCAM04882)</strain>
    </source>
</reference>
<evidence type="ECO:0000259" key="5">
    <source>
        <dbReference type="PROSITE" id="PS50893"/>
    </source>
</evidence>
<accession>A0ABV1ZYQ3</accession>
<comment type="caution">
    <text evidence="6">The sequence shown here is derived from an EMBL/GenBank/DDBJ whole genome shotgun (WGS) entry which is preliminary data.</text>
</comment>
<dbReference type="SMART" id="SM00382">
    <property type="entry name" value="AAA"/>
    <property type="match status" value="1"/>
</dbReference>
<feature type="domain" description="ABC transporter" evidence="5">
    <location>
        <begin position="3"/>
        <end position="237"/>
    </location>
</feature>
<dbReference type="InterPro" id="IPR027417">
    <property type="entry name" value="P-loop_NTPase"/>
</dbReference>
<evidence type="ECO:0000256" key="4">
    <source>
        <dbReference type="ARBA" id="ARBA00022840"/>
    </source>
</evidence>
<dbReference type="PANTHER" id="PTHR43776">
    <property type="entry name" value="TRANSPORT ATP-BINDING PROTEIN"/>
    <property type="match status" value="1"/>
</dbReference>
<dbReference type="Proteomes" id="UP001432401">
    <property type="component" value="Unassembled WGS sequence"/>
</dbReference>
<dbReference type="Gene3D" id="3.40.50.300">
    <property type="entry name" value="P-loop containing nucleotide triphosphate hydrolases"/>
    <property type="match status" value="1"/>
</dbReference>
<dbReference type="InterPro" id="IPR003593">
    <property type="entry name" value="AAA+_ATPase"/>
</dbReference>
<evidence type="ECO:0000256" key="3">
    <source>
        <dbReference type="ARBA" id="ARBA00022741"/>
    </source>
</evidence>
<evidence type="ECO:0000256" key="1">
    <source>
        <dbReference type="ARBA" id="ARBA00005417"/>
    </source>
</evidence>
<dbReference type="PANTHER" id="PTHR43776:SF7">
    <property type="entry name" value="D,D-DIPEPTIDE TRANSPORT ATP-BINDING PROTEIN DDPF-RELATED"/>
    <property type="match status" value="1"/>
</dbReference>
<dbReference type="InterPro" id="IPR003439">
    <property type="entry name" value="ABC_transporter-like_ATP-bd"/>
</dbReference>